<dbReference type="RefSeq" id="WP_005805920.1">
    <property type="nucleotide sequence ID" value="NZ_CP036546.1"/>
</dbReference>
<reference evidence="2 3" key="1">
    <citation type="submission" date="2019-03" db="EMBL/GenBank/DDBJ databases">
        <title>Complete genome assembly of MDR B. fragilis.</title>
        <authorList>
            <person name="Sydenham T.V."/>
            <person name="Hasman H."/>
            <person name="Justesen U.S."/>
        </authorList>
    </citation>
    <scope>NUCLEOTIDE SEQUENCE [LARGE SCALE GENOMIC DNA]</scope>
    <source>
        <strain evidence="2 3">DCMSKEJBY0001B</strain>
    </source>
</reference>
<sequence length="93" mass="10990">MELMTKDHEVVQQLFSVIQRLKKGIESISQTCRPTMNGEIYMDHEEVCKVLHISRRTLQQYRDDGFIPFIQLPGKIIYKESDIMRVLEDNYNG</sequence>
<dbReference type="PANTHER" id="PTHR34585">
    <property type="match status" value="1"/>
</dbReference>
<keyword evidence="2" id="KW-0238">DNA-binding</keyword>
<protein>
    <submittedName>
        <fullName evidence="2">DNA-binding protein</fullName>
    </submittedName>
</protein>
<dbReference type="InterPro" id="IPR009061">
    <property type="entry name" value="DNA-bd_dom_put_sf"/>
</dbReference>
<dbReference type="AlphaFoldDB" id="A0AAE6EU19"/>
<dbReference type="Proteomes" id="UP000036847">
    <property type="component" value="Chromosome"/>
</dbReference>
<evidence type="ECO:0000259" key="1">
    <source>
        <dbReference type="Pfam" id="PF12728"/>
    </source>
</evidence>
<organism evidence="2 3">
    <name type="scientific">Bacteroides fragilis</name>
    <dbReference type="NCBI Taxonomy" id="817"/>
    <lineage>
        <taxon>Bacteria</taxon>
        <taxon>Pseudomonadati</taxon>
        <taxon>Bacteroidota</taxon>
        <taxon>Bacteroidia</taxon>
        <taxon>Bacteroidales</taxon>
        <taxon>Bacteroidaceae</taxon>
        <taxon>Bacteroides</taxon>
    </lineage>
</organism>
<dbReference type="InterPro" id="IPR041657">
    <property type="entry name" value="HTH_17"/>
</dbReference>
<dbReference type="Pfam" id="PF12728">
    <property type="entry name" value="HTH_17"/>
    <property type="match status" value="1"/>
</dbReference>
<feature type="domain" description="Helix-turn-helix" evidence="1">
    <location>
        <begin position="41"/>
        <end position="90"/>
    </location>
</feature>
<accession>A0AAE6EU19</accession>
<dbReference type="PANTHER" id="PTHR34585:SF22">
    <property type="entry name" value="HELIX-TURN-HELIX DOMAIN-CONTAINING PROTEIN"/>
    <property type="match status" value="1"/>
</dbReference>
<name>A0AAE6EU19_BACFG</name>
<dbReference type="GO" id="GO:0003677">
    <property type="term" value="F:DNA binding"/>
    <property type="evidence" value="ECO:0007669"/>
    <property type="project" value="UniProtKB-KW"/>
</dbReference>
<evidence type="ECO:0000313" key="2">
    <source>
        <dbReference type="EMBL" id="QCQ46078.1"/>
    </source>
</evidence>
<dbReference type="SUPFAM" id="SSF46955">
    <property type="entry name" value="Putative DNA-binding domain"/>
    <property type="match status" value="1"/>
</dbReference>
<evidence type="ECO:0000313" key="3">
    <source>
        <dbReference type="Proteomes" id="UP000036847"/>
    </source>
</evidence>
<gene>
    <name evidence="2" type="ORF">EC80_015050</name>
</gene>
<dbReference type="EMBL" id="CP036546">
    <property type="protein sequence ID" value="QCQ46078.1"/>
    <property type="molecule type" value="Genomic_DNA"/>
</dbReference>
<proteinExistence type="predicted"/>